<name>A0A330LPI3_9GAMM</name>
<dbReference type="OrthoDB" id="9798585at2"/>
<dbReference type="SUPFAM" id="SSF51182">
    <property type="entry name" value="RmlC-like cupins"/>
    <property type="match status" value="1"/>
</dbReference>
<keyword evidence="3" id="KW-1185">Reference proteome</keyword>
<dbReference type="InterPro" id="IPR013096">
    <property type="entry name" value="Cupin_2"/>
</dbReference>
<sequence length="103" mass="11648">MNNIFDSIPSDLSSEIFDDLVSSDTVKIERIISKGQTSPDFGWYDQEQHEWVIIIAGSAIIGFDDKPSVTLKTGDYLNIPAHQKHKVAWTDPDVETVWLAVHY</sequence>
<dbReference type="CDD" id="cd06981">
    <property type="entry name" value="cupin_reut_a1446"/>
    <property type="match status" value="1"/>
</dbReference>
<dbReference type="KEGG" id="mya:MORIYA_1638"/>
<gene>
    <name evidence="2" type="ORF">MORIYA_1638</name>
</gene>
<dbReference type="InterPro" id="IPR011051">
    <property type="entry name" value="RmlC_Cupin_sf"/>
</dbReference>
<reference evidence="3" key="1">
    <citation type="submission" date="2018-05" db="EMBL/GenBank/DDBJ databases">
        <authorList>
            <person name="Cea G.-C."/>
            <person name="William W."/>
        </authorList>
    </citation>
    <scope>NUCLEOTIDE SEQUENCE [LARGE SCALE GENOMIC DNA]</scope>
    <source>
        <strain evidence="3">DB21MT 5</strain>
    </source>
</reference>
<evidence type="ECO:0000313" key="2">
    <source>
        <dbReference type="EMBL" id="SQD78116.1"/>
    </source>
</evidence>
<organism evidence="2 3">
    <name type="scientific">Moritella yayanosii</name>
    <dbReference type="NCBI Taxonomy" id="69539"/>
    <lineage>
        <taxon>Bacteria</taxon>
        <taxon>Pseudomonadati</taxon>
        <taxon>Pseudomonadota</taxon>
        <taxon>Gammaproteobacteria</taxon>
        <taxon>Alteromonadales</taxon>
        <taxon>Moritellaceae</taxon>
        <taxon>Moritella</taxon>
    </lineage>
</organism>
<dbReference type="Gene3D" id="2.60.120.10">
    <property type="entry name" value="Jelly Rolls"/>
    <property type="match status" value="1"/>
</dbReference>
<dbReference type="Proteomes" id="UP000250163">
    <property type="component" value="Chromosome MORIYA"/>
</dbReference>
<accession>A0A330LPI3</accession>
<evidence type="ECO:0000313" key="3">
    <source>
        <dbReference type="Proteomes" id="UP000250163"/>
    </source>
</evidence>
<feature type="domain" description="Cupin type-2" evidence="1">
    <location>
        <begin position="43"/>
        <end position="101"/>
    </location>
</feature>
<protein>
    <submittedName>
        <fullName evidence="2">Phosphoribosylaminoimidazole carboxylase ATPase subunit</fullName>
    </submittedName>
</protein>
<proteinExistence type="predicted"/>
<evidence type="ECO:0000259" key="1">
    <source>
        <dbReference type="Pfam" id="PF07883"/>
    </source>
</evidence>
<dbReference type="Pfam" id="PF07883">
    <property type="entry name" value="Cupin_2"/>
    <property type="match status" value="1"/>
</dbReference>
<dbReference type="EMBL" id="LS483250">
    <property type="protein sequence ID" value="SQD78116.1"/>
    <property type="molecule type" value="Genomic_DNA"/>
</dbReference>
<dbReference type="RefSeq" id="WP_112714075.1">
    <property type="nucleotide sequence ID" value="NZ_LS483250.1"/>
</dbReference>
<dbReference type="AlphaFoldDB" id="A0A330LPI3"/>
<dbReference type="InterPro" id="IPR014710">
    <property type="entry name" value="RmlC-like_jellyroll"/>
</dbReference>